<keyword evidence="2" id="KW-1185">Reference proteome</keyword>
<gene>
    <name evidence="1" type="ORF">H2198_005918</name>
</gene>
<dbReference type="Proteomes" id="UP001172386">
    <property type="component" value="Unassembled WGS sequence"/>
</dbReference>
<name>A0ACC3A4K2_9EURO</name>
<dbReference type="EMBL" id="JAPDRQ010000103">
    <property type="protein sequence ID" value="KAJ9655143.1"/>
    <property type="molecule type" value="Genomic_DNA"/>
</dbReference>
<proteinExistence type="predicted"/>
<evidence type="ECO:0000313" key="2">
    <source>
        <dbReference type="Proteomes" id="UP001172386"/>
    </source>
</evidence>
<accession>A0ACC3A4K2</accession>
<evidence type="ECO:0000313" key="1">
    <source>
        <dbReference type="EMBL" id="KAJ9655143.1"/>
    </source>
</evidence>
<sequence length="388" mass="42273">MSSFSDQKPSIKELECSQTVTEPAVNNDKLALGASIKRYPKVVAYTFAIITGVLYVGFDTVIVGTVTALPFFQRDFGRPEPNTEFGWALPATWISLWSALGPLGAIFGGIFAGWFQDRAGRKLSLTTGSLIAIVAIAIMYCSNLPSDVDARRGVFLMSKLLQGSSVGVILATIQTYISEITPPCLRGPIMALFPTFILLGQLAGAAVIFAMSSEHSPRSYLISFASQWVFAVLPLIMSIIMPQSPVWLLQRERIDEAHIVQRRLHNSDFDVAASIKQMKAAIILDRRQAAETSYVDCFKSTDRRRTLVVILASTLPMLFGLPLLASASYFIQQVGMKASLSLVFLLIGIALGFVSNGVSVWITSKVGRRLLTLASGMAAQQFCTPQFA</sequence>
<reference evidence="1" key="1">
    <citation type="submission" date="2022-10" db="EMBL/GenBank/DDBJ databases">
        <title>Culturing micro-colonial fungi from biological soil crusts in the Mojave desert and describing Neophaeococcomyces mojavensis, and introducing the new genera and species Taxawa tesnikishii.</title>
        <authorList>
            <person name="Kurbessoian T."/>
            <person name="Stajich J.E."/>
        </authorList>
    </citation>
    <scope>NUCLEOTIDE SEQUENCE</scope>
    <source>
        <strain evidence="1">JES_112</strain>
    </source>
</reference>
<protein>
    <submittedName>
        <fullName evidence="1">Uncharacterized protein</fullName>
    </submittedName>
</protein>
<organism evidence="1 2">
    <name type="scientific">Neophaeococcomyces mojaviensis</name>
    <dbReference type="NCBI Taxonomy" id="3383035"/>
    <lineage>
        <taxon>Eukaryota</taxon>
        <taxon>Fungi</taxon>
        <taxon>Dikarya</taxon>
        <taxon>Ascomycota</taxon>
        <taxon>Pezizomycotina</taxon>
        <taxon>Eurotiomycetes</taxon>
        <taxon>Chaetothyriomycetidae</taxon>
        <taxon>Chaetothyriales</taxon>
        <taxon>Chaetothyriales incertae sedis</taxon>
        <taxon>Neophaeococcomyces</taxon>
    </lineage>
</organism>
<comment type="caution">
    <text evidence="1">The sequence shown here is derived from an EMBL/GenBank/DDBJ whole genome shotgun (WGS) entry which is preliminary data.</text>
</comment>